<gene>
    <name evidence="1" type="ORF">F0M18_06100</name>
</gene>
<protein>
    <submittedName>
        <fullName evidence="1">Uncharacterized protein</fullName>
    </submittedName>
</protein>
<reference evidence="1 2" key="1">
    <citation type="submission" date="2019-09" db="EMBL/GenBank/DDBJ databases">
        <authorList>
            <person name="Chen X.-Y."/>
        </authorList>
    </citation>
    <scope>NUCLEOTIDE SEQUENCE [LARGE SCALE GENOMIC DNA]</scope>
    <source>
        <strain evidence="1 2">NY5</strain>
    </source>
</reference>
<keyword evidence="2" id="KW-1185">Reference proteome</keyword>
<dbReference type="AlphaFoldDB" id="A0A5B0X2C8"/>
<proteinExistence type="predicted"/>
<accession>A0A5B0X2C8</accession>
<evidence type="ECO:0000313" key="1">
    <source>
        <dbReference type="EMBL" id="KAA1193406.1"/>
    </source>
</evidence>
<dbReference type="Proteomes" id="UP000323708">
    <property type="component" value="Unassembled WGS sequence"/>
</dbReference>
<dbReference type="Gene3D" id="3.40.1500.20">
    <property type="match status" value="1"/>
</dbReference>
<organism evidence="1 2">
    <name type="scientific">Pseudohalioglobus sediminis</name>
    <dbReference type="NCBI Taxonomy" id="2606449"/>
    <lineage>
        <taxon>Bacteria</taxon>
        <taxon>Pseudomonadati</taxon>
        <taxon>Pseudomonadota</taxon>
        <taxon>Gammaproteobacteria</taxon>
        <taxon>Cellvibrionales</taxon>
        <taxon>Halieaceae</taxon>
        <taxon>Pseudohalioglobus</taxon>
    </lineage>
</organism>
<sequence>MENNMNAKLSLPATLFHNTLQAITSELGLEEQHDESGGPWMSLVSQLPMVEGEIGNVRLFSGGPLFRLVTCSLAVAPMQLDSHMLFAFTPGDSAVPHFTLDSVAAGEHFAFHLDLIPRLDLGCHLGYMDEVFTPLTDACEQGAAIDGLSMAHLSPRQNAVMSPWMLARRANESAFGAIEATVAAYRDHWFNLLRNGVSAQALAGVSAAQLRARNLANKKIIFDPDVDPVWGRITPLIGAEAVAAQRALLIGEDEV</sequence>
<comment type="caution">
    <text evidence="1">The sequence shown here is derived from an EMBL/GenBank/DDBJ whole genome shotgun (WGS) entry which is preliminary data.</text>
</comment>
<name>A0A5B0X2C8_9GAMM</name>
<dbReference type="EMBL" id="VTUX01000002">
    <property type="protein sequence ID" value="KAA1193406.1"/>
    <property type="molecule type" value="Genomic_DNA"/>
</dbReference>
<evidence type="ECO:0000313" key="2">
    <source>
        <dbReference type="Proteomes" id="UP000323708"/>
    </source>
</evidence>